<keyword evidence="1" id="KW-1133">Transmembrane helix</keyword>
<sequence length="194" mass="21466">MSTTDTRSTTRPREEIVVHLGAPAELLAVDPLGALRAPVGERVRLSPGVDELLGELLGRSGVRRSRRVVLTLPATELADAGVAEQLEAALRRWCTARTERVERESRALWRQGLWSLRSGLVLFAIGLLLSSGFLEPDVPEVLQNLLGNGVFSVIAWIGLWYPLDLLFFARSPARREMRALDVLATMPVEVRPRP</sequence>
<accession>A0ABU8MUN6</accession>
<keyword evidence="3" id="KW-1185">Reference proteome</keyword>
<feature type="transmembrane region" description="Helical" evidence="1">
    <location>
        <begin position="113"/>
        <end position="134"/>
    </location>
</feature>
<feature type="transmembrane region" description="Helical" evidence="1">
    <location>
        <begin position="146"/>
        <end position="168"/>
    </location>
</feature>
<evidence type="ECO:0000313" key="2">
    <source>
        <dbReference type="EMBL" id="MEJ2870113.1"/>
    </source>
</evidence>
<comment type="caution">
    <text evidence="2">The sequence shown here is derived from an EMBL/GenBank/DDBJ whole genome shotgun (WGS) entry which is preliminary data.</text>
</comment>
<keyword evidence="1" id="KW-0812">Transmembrane</keyword>
<protein>
    <submittedName>
        <fullName evidence="2">Uncharacterized protein</fullName>
    </submittedName>
</protein>
<evidence type="ECO:0000256" key="1">
    <source>
        <dbReference type="SAM" id="Phobius"/>
    </source>
</evidence>
<organism evidence="2 3">
    <name type="scientific">Actinomycetospora aurantiaca</name>
    <dbReference type="NCBI Taxonomy" id="3129233"/>
    <lineage>
        <taxon>Bacteria</taxon>
        <taxon>Bacillati</taxon>
        <taxon>Actinomycetota</taxon>
        <taxon>Actinomycetes</taxon>
        <taxon>Pseudonocardiales</taxon>
        <taxon>Pseudonocardiaceae</taxon>
        <taxon>Actinomycetospora</taxon>
    </lineage>
</organism>
<evidence type="ECO:0000313" key="3">
    <source>
        <dbReference type="Proteomes" id="UP001385809"/>
    </source>
</evidence>
<dbReference type="Proteomes" id="UP001385809">
    <property type="component" value="Unassembled WGS sequence"/>
</dbReference>
<dbReference type="RefSeq" id="WP_337696685.1">
    <property type="nucleotide sequence ID" value="NZ_JBBEGN010000011.1"/>
</dbReference>
<reference evidence="2 3" key="1">
    <citation type="submission" date="2024-03" db="EMBL/GenBank/DDBJ databases">
        <title>Actinomycetospora sp. OC33-EN08, a novel actinomycete isolated from wild orchid (Aerides multiflora).</title>
        <authorList>
            <person name="Suriyachadkun C."/>
        </authorList>
    </citation>
    <scope>NUCLEOTIDE SEQUENCE [LARGE SCALE GENOMIC DNA]</scope>
    <source>
        <strain evidence="2 3">OC33-EN08</strain>
    </source>
</reference>
<keyword evidence="1" id="KW-0472">Membrane</keyword>
<dbReference type="EMBL" id="JBBEGN010000011">
    <property type="protein sequence ID" value="MEJ2870113.1"/>
    <property type="molecule type" value="Genomic_DNA"/>
</dbReference>
<gene>
    <name evidence="2" type="ORF">WCD74_20255</name>
</gene>
<name>A0ABU8MUN6_9PSEU</name>
<proteinExistence type="predicted"/>